<evidence type="ECO:0000256" key="2">
    <source>
        <dbReference type="ARBA" id="ARBA00009252"/>
    </source>
</evidence>
<dbReference type="Pfam" id="PF12765">
    <property type="entry name" value="Cohesin_HEAT"/>
    <property type="match status" value="1"/>
</dbReference>
<dbReference type="InterPro" id="IPR024986">
    <property type="entry name" value="Nipped-B_C"/>
</dbReference>
<comment type="subcellular location">
    <subcellularLocation>
        <location evidence="1 6">Nucleus</location>
    </subcellularLocation>
</comment>
<dbReference type="GO" id="GO:0090694">
    <property type="term" value="C:Scc2-Scc4 cohesin loading complex"/>
    <property type="evidence" value="ECO:0007669"/>
    <property type="project" value="TreeGrafter"/>
</dbReference>
<dbReference type="GO" id="GO:1990414">
    <property type="term" value="P:replication-born double-strand break repair via sister chromatid exchange"/>
    <property type="evidence" value="ECO:0007669"/>
    <property type="project" value="TreeGrafter"/>
</dbReference>
<dbReference type="Gene3D" id="1.25.10.10">
    <property type="entry name" value="Leucine-rich Repeat Variant"/>
    <property type="match status" value="1"/>
</dbReference>
<comment type="similarity">
    <text evidence="2 6">Belongs to the SCC2/Nipped-B family.</text>
</comment>
<evidence type="ECO:0000259" key="8">
    <source>
        <dbReference type="Pfam" id="PF12830"/>
    </source>
</evidence>
<dbReference type="EMBL" id="CP086720">
    <property type="protein sequence ID" value="WOO85660.1"/>
    <property type="molecule type" value="Genomic_DNA"/>
</dbReference>
<evidence type="ECO:0000256" key="3">
    <source>
        <dbReference type="ARBA" id="ARBA00022737"/>
    </source>
</evidence>
<dbReference type="GO" id="GO:0003682">
    <property type="term" value="F:chromatin binding"/>
    <property type="evidence" value="ECO:0007669"/>
    <property type="project" value="TreeGrafter"/>
</dbReference>
<dbReference type="Proteomes" id="UP000827549">
    <property type="component" value="Chromosome 7"/>
</dbReference>
<dbReference type="PANTHER" id="PTHR21704">
    <property type="entry name" value="NIPPED-B-LIKE PROTEIN DELANGIN SCC2-RELATED"/>
    <property type="match status" value="1"/>
</dbReference>
<keyword evidence="5 6" id="KW-0131">Cell cycle</keyword>
<dbReference type="InterPro" id="IPR016024">
    <property type="entry name" value="ARM-type_fold"/>
</dbReference>
<evidence type="ECO:0000256" key="1">
    <source>
        <dbReference type="ARBA" id="ARBA00004123"/>
    </source>
</evidence>
<dbReference type="CDD" id="cd23958">
    <property type="entry name" value="SCC2"/>
    <property type="match status" value="1"/>
</dbReference>
<reference evidence="9" key="1">
    <citation type="submission" date="2023-10" db="EMBL/GenBank/DDBJ databases">
        <authorList>
            <person name="Noh H."/>
        </authorList>
    </citation>
    <scope>NUCLEOTIDE SEQUENCE</scope>
    <source>
        <strain evidence="9">DUCC4014</strain>
    </source>
</reference>
<keyword evidence="3 6" id="KW-0677">Repeat</keyword>
<protein>
    <recommendedName>
        <fullName evidence="6">Sister chromatid cohesion protein</fullName>
    </recommendedName>
</protein>
<organism evidence="9 10">
    <name type="scientific">Vanrija pseudolonga</name>
    <dbReference type="NCBI Taxonomy" id="143232"/>
    <lineage>
        <taxon>Eukaryota</taxon>
        <taxon>Fungi</taxon>
        <taxon>Dikarya</taxon>
        <taxon>Basidiomycota</taxon>
        <taxon>Agaricomycotina</taxon>
        <taxon>Tremellomycetes</taxon>
        <taxon>Trichosporonales</taxon>
        <taxon>Trichosporonaceae</taxon>
        <taxon>Vanrija</taxon>
    </lineage>
</organism>
<dbReference type="PANTHER" id="PTHR21704:SF18">
    <property type="entry name" value="NIPPED-B-LIKE PROTEIN"/>
    <property type="match status" value="1"/>
</dbReference>
<evidence type="ECO:0000313" key="10">
    <source>
        <dbReference type="Proteomes" id="UP000827549"/>
    </source>
</evidence>
<dbReference type="InterPro" id="IPR026003">
    <property type="entry name" value="Cohesin_HEAT"/>
</dbReference>
<dbReference type="GO" id="GO:0034087">
    <property type="term" value="P:establishment of mitotic sister chromatid cohesion"/>
    <property type="evidence" value="ECO:0007669"/>
    <property type="project" value="TreeGrafter"/>
</dbReference>
<evidence type="ECO:0000313" key="9">
    <source>
        <dbReference type="EMBL" id="WOO85660.1"/>
    </source>
</evidence>
<feature type="region of interest" description="Disordered" evidence="7">
    <location>
        <begin position="122"/>
        <end position="150"/>
    </location>
</feature>
<dbReference type="GO" id="GO:0061775">
    <property type="term" value="F:cohesin loader activity"/>
    <property type="evidence" value="ECO:0007669"/>
    <property type="project" value="InterPro"/>
</dbReference>
<feature type="compositionally biased region" description="Low complexity" evidence="7">
    <location>
        <begin position="275"/>
        <end position="287"/>
    </location>
</feature>
<evidence type="ECO:0000256" key="7">
    <source>
        <dbReference type="SAM" id="MobiDB-lite"/>
    </source>
</evidence>
<feature type="compositionally biased region" description="Pro residues" evidence="7">
    <location>
        <begin position="122"/>
        <end position="133"/>
    </location>
</feature>
<dbReference type="GeneID" id="87812319"/>
<dbReference type="GO" id="GO:0071169">
    <property type="term" value="P:establishment of protein localization to chromatin"/>
    <property type="evidence" value="ECO:0007669"/>
    <property type="project" value="TreeGrafter"/>
</dbReference>
<proteinExistence type="inferred from homology"/>
<gene>
    <name evidence="9" type="primary">rad9_1</name>
    <name evidence="9" type="ORF">LOC62_07G009156</name>
</gene>
<sequence length="1869" mass="203770">MDHQHPPNGGHHPWASTSEQSSLPANVPSPYDDPSTILRVYPLVNYTPTARVAGHFAPHTVAYQPPASSASLYPQYQAGFQRLDNPQTAEDLLMRQDVLRRIAPMIQGSSYGDRSYTIQPPPQHAFPPHPTFPPATNGYSNPGPVPVPDFVNHRPMAYDFFPSTPTSSSSVQPPTPSSVAGSSPAPYARGDQDFFEQFIDRTSIGLQLDSPSPYTGPHTAPPSQAGHSKPGSVNVTPTHLRTGLKMEEEESPDPLSLTGPSPSKKHKSATDLRASPSKSPSKSRQSSVVVLIPTKRADLVDNDPSLRTLSDRARSTSSLHSTPALDNHESDDDEINWGDGRKMDMDGDYHMSHGAVENQAQYLPTGGRTGERDQRSSYQKLQNLLEDIFEEQDSFAAEPSPEDVSNSRFFSGVSSDEAHALLSVDTLNKVARYVSRLQHKKKRQRTKSDSGGIPWDADSILRILKMMEKIMREAEYANPFPESGRHTTGTSVSPQKKKKGGKKSADEAAAVGDEGTPEVDEADMLELEHILATMSTAASAALCCLVTMATDGLPKQLFSEDLLSLSVATVRHSMDSVIFKVVEGLASDTVNSSRLALVVNAEAAAAANGRSRKADPLFKNGNISSIAQATCAAVPHIAGLLDRPDMSLSEELFTATVYMAIGPVFVREPATRRSKKEGGHGPAWSVMKSLRMESLGCLRGAFAHYEDQRLWIIDMILQSLSKVQEQGSAQPHFQLSNGNSIHTLSALLLQLVQASSYGVGSRIRRLRRSAEASSEIPDPDKAQQGEIQILGEAFDAALRSTKTIAGHLVQKAGASKASKSSGDTDFKAILDTFVADLLTVVYRPEWPAAPLFLNILSKLFIGSLDNQRTTHEAAAARAVAMDYLGDIAARLRALHQQIEAKDKVPSLDEIIADANVGGMAALAKAQTTIQSFLSTASREDSMFVSSGEMSQMLWAQELDAAQRKVISVLERVVTEVVDEDEDGEASGSQKASVNRDNLQIISREIGLAIRKVWNPEDQLFEISDPHQADEALQASLAISRSRPLQGAFEPILRALSIAMNSTVVGLRSKAIRGLGSVVVADPDLLSQDSVRHALELGLSDSSPQVRDAAVDLVGKYVVQRSNLAVEYYPLIAERITDTGLGVRKRVIRLLRGIFEATDDHDTRIEICYQLLRAGAEDEDEGVQELAVKSLSDIIYPNVKFVAEETAGLLVDILGKFRSNESLESALQAVGQMCVEHLLTGQISAQCTKNGHSDYFAQTLDALINRLVEATEESDFDVPSHIRAIELLSSDNPGLIETKKASILLTFLRQATDENQQMTNDLLLQIFSRSIPFLPKAATTFAQDLSKTVFGMITKPTSGLNSLRPLVSCYCSVVNNLTRDHETLGKLLFSCIGRTRKQIGAIAQMNQAQFKGVAMVFYIIALIAEYGKLETVAQTDDKVRNIVDRISQRPLSEHLFDAFLEFAMVSTSQHAPMLCLSALYRSNPRLIIHEKSTHWMRSIIESPNMDNQARVLQLLHDFLASQAAQSQPTKTAKATDKGKGVSDLIGSGADLHQSSVSTALVQANIDFITKSAMSTHNALQAAAMEVFSFTVNQGLYHPGMLLPILVSLETSPSQRIARRALTLHASLHTKHASMLSVNYLHLARETFNYQKTLTSEVFGERNGEALLGGWYELLSEKRAWKIAFLQQLSKAFDYELMGDSPIEPEFALYIAENLAVLEYQAQEEVMVVVQQLSQVVRDGLGVANSIEEAKIMATMGSEPIVDKAAIVSETDQIPAVRLANAASVVGIALLTKSLLLSEYGLTEDKCLKLVAGKKNPVGDKPATRRNPQAMPLDSSRLAYPRGVETVDEYFGLQSAFLQLMREDGSLGLPV</sequence>
<feature type="region of interest" description="Disordered" evidence="7">
    <location>
        <begin position="476"/>
        <end position="518"/>
    </location>
</feature>
<name>A0AAF0YF84_9TREE</name>
<dbReference type="InterPro" id="IPR033031">
    <property type="entry name" value="Scc2/Nipped-B"/>
</dbReference>
<feature type="region of interest" description="Disordered" evidence="7">
    <location>
        <begin position="1"/>
        <end position="30"/>
    </location>
</feature>
<evidence type="ECO:0000256" key="4">
    <source>
        <dbReference type="ARBA" id="ARBA00023242"/>
    </source>
</evidence>
<evidence type="ECO:0000256" key="5">
    <source>
        <dbReference type="ARBA" id="ARBA00023306"/>
    </source>
</evidence>
<dbReference type="InterPro" id="IPR011989">
    <property type="entry name" value="ARM-like"/>
</dbReference>
<feature type="compositionally biased region" description="Polar residues" evidence="7">
    <location>
        <begin position="15"/>
        <end position="24"/>
    </location>
</feature>
<feature type="compositionally biased region" description="Low complexity" evidence="7">
    <location>
        <begin position="163"/>
        <end position="172"/>
    </location>
</feature>
<dbReference type="GO" id="GO:0140588">
    <property type="term" value="P:chromatin looping"/>
    <property type="evidence" value="ECO:0007669"/>
    <property type="project" value="InterPro"/>
</dbReference>
<feature type="domain" description="Sister chromatid cohesion C-terminal" evidence="8">
    <location>
        <begin position="1557"/>
        <end position="1734"/>
    </location>
</feature>
<feature type="region of interest" description="Disordered" evidence="7">
    <location>
        <begin position="163"/>
        <end position="190"/>
    </location>
</feature>
<accession>A0AAF0YF84</accession>
<dbReference type="GO" id="GO:0010468">
    <property type="term" value="P:regulation of gene expression"/>
    <property type="evidence" value="ECO:0007669"/>
    <property type="project" value="InterPro"/>
</dbReference>
<dbReference type="SUPFAM" id="SSF48371">
    <property type="entry name" value="ARM repeat"/>
    <property type="match status" value="1"/>
</dbReference>
<keyword evidence="4 6" id="KW-0539">Nucleus</keyword>
<feature type="region of interest" description="Disordered" evidence="7">
    <location>
        <begin position="206"/>
        <end position="338"/>
    </location>
</feature>
<keyword evidence="10" id="KW-1185">Reference proteome</keyword>
<dbReference type="RefSeq" id="XP_062631686.1">
    <property type="nucleotide sequence ID" value="XM_062775702.1"/>
</dbReference>
<feature type="compositionally biased region" description="Polar residues" evidence="7">
    <location>
        <begin position="221"/>
        <end position="239"/>
    </location>
</feature>
<dbReference type="Pfam" id="PF12830">
    <property type="entry name" value="Nipped-B_C"/>
    <property type="match status" value="1"/>
</dbReference>
<evidence type="ECO:0000256" key="6">
    <source>
        <dbReference type="RuleBase" id="RU364107"/>
    </source>
</evidence>